<dbReference type="AlphaFoldDB" id="A0A848QN55"/>
<sequence length="325" mass="36833">MATYNVAPYVAASVESVLSQSFTDFEFIIVDDGSTDNTRKILQHYADQDTRIRLVFKSQNGGLAAARNDAIVIARGDWVTFLDGDDIFRKDMLEKAVSAGQAADADMVLWDFTTFSDETAISTSSTSSRLATIDGDDRSALLALPAFAWTRLIRRDALLQHKIQFANGLTYQDVPPHWVQMTALNKIALVSERLVFYRQQPNATTAKTSWKRADYFHILDQVAEYLRTSGLEQVYGDILVQRQLEAWAGVYDIIDPDLKPRVLDMITNRYSATHTEYIRSNKPLRWRARTFFKALNGQTSAKLALALWTNTRQLYRWLSKIAVTA</sequence>
<evidence type="ECO:0000313" key="3">
    <source>
        <dbReference type="Proteomes" id="UP000561181"/>
    </source>
</evidence>
<proteinExistence type="predicted"/>
<dbReference type="Pfam" id="PF00535">
    <property type="entry name" value="Glycos_transf_2"/>
    <property type="match status" value="1"/>
</dbReference>
<keyword evidence="2" id="KW-0808">Transferase</keyword>
<dbReference type="InterPro" id="IPR001173">
    <property type="entry name" value="Glyco_trans_2-like"/>
</dbReference>
<dbReference type="InterPro" id="IPR029044">
    <property type="entry name" value="Nucleotide-diphossugar_trans"/>
</dbReference>
<reference evidence="2 3" key="1">
    <citation type="submission" date="2020-04" db="EMBL/GenBank/DDBJ databases">
        <authorList>
            <person name="Liu A."/>
        </authorList>
    </citation>
    <scope>NUCLEOTIDE SEQUENCE [LARGE SCALE GENOMIC DNA]</scope>
    <source>
        <strain evidence="2 3">RZ02</strain>
    </source>
</reference>
<evidence type="ECO:0000313" key="2">
    <source>
        <dbReference type="EMBL" id="NMW32594.1"/>
    </source>
</evidence>
<dbReference type="EMBL" id="JABCRE010000003">
    <property type="protein sequence ID" value="NMW32594.1"/>
    <property type="molecule type" value="Genomic_DNA"/>
</dbReference>
<dbReference type="PANTHER" id="PTHR22916">
    <property type="entry name" value="GLYCOSYLTRANSFERASE"/>
    <property type="match status" value="1"/>
</dbReference>
<dbReference type="SUPFAM" id="SSF53448">
    <property type="entry name" value="Nucleotide-diphospho-sugar transferases"/>
    <property type="match status" value="1"/>
</dbReference>
<accession>A0A848QN55</accession>
<gene>
    <name evidence="2" type="ORF">HKD42_11025</name>
</gene>
<keyword evidence="3" id="KW-1185">Reference proteome</keyword>
<dbReference type="Gene3D" id="3.90.550.10">
    <property type="entry name" value="Spore Coat Polysaccharide Biosynthesis Protein SpsA, Chain A"/>
    <property type="match status" value="1"/>
</dbReference>
<name>A0A848QN55_9SPHN</name>
<comment type="caution">
    <text evidence="2">The sequence shown here is derived from an EMBL/GenBank/DDBJ whole genome shotgun (WGS) entry which is preliminary data.</text>
</comment>
<dbReference type="GO" id="GO:0016758">
    <property type="term" value="F:hexosyltransferase activity"/>
    <property type="evidence" value="ECO:0007669"/>
    <property type="project" value="UniProtKB-ARBA"/>
</dbReference>
<protein>
    <submittedName>
        <fullName evidence="2">Glycosyltransferase family 2 protein</fullName>
    </submittedName>
</protein>
<dbReference type="CDD" id="cd00761">
    <property type="entry name" value="Glyco_tranf_GTA_type"/>
    <property type="match status" value="1"/>
</dbReference>
<organism evidence="2 3">
    <name type="scientific">Pontixanthobacter rizhaonensis</name>
    <dbReference type="NCBI Taxonomy" id="2730337"/>
    <lineage>
        <taxon>Bacteria</taxon>
        <taxon>Pseudomonadati</taxon>
        <taxon>Pseudomonadota</taxon>
        <taxon>Alphaproteobacteria</taxon>
        <taxon>Sphingomonadales</taxon>
        <taxon>Erythrobacteraceae</taxon>
        <taxon>Pontixanthobacter</taxon>
    </lineage>
</organism>
<evidence type="ECO:0000259" key="1">
    <source>
        <dbReference type="Pfam" id="PF00535"/>
    </source>
</evidence>
<dbReference type="PANTHER" id="PTHR22916:SF3">
    <property type="entry name" value="UDP-GLCNAC:BETAGAL BETA-1,3-N-ACETYLGLUCOSAMINYLTRANSFERASE-LIKE PROTEIN 1"/>
    <property type="match status" value="1"/>
</dbReference>
<feature type="domain" description="Glycosyltransferase 2-like" evidence="1">
    <location>
        <begin position="1"/>
        <end position="158"/>
    </location>
</feature>
<dbReference type="Proteomes" id="UP000561181">
    <property type="component" value="Unassembled WGS sequence"/>
</dbReference>